<dbReference type="AlphaFoldDB" id="A0AAV4C4U2"/>
<accession>A0AAV4C4U2</accession>
<dbReference type="Pfam" id="PF00001">
    <property type="entry name" value="7tm_1"/>
    <property type="match status" value="1"/>
</dbReference>
<comment type="caution">
    <text evidence="7">The sequence shown here is derived from an EMBL/GenBank/DDBJ whole genome shotgun (WGS) entry which is preliminary data.</text>
</comment>
<evidence type="ECO:0000256" key="3">
    <source>
        <dbReference type="ARBA" id="ARBA00022989"/>
    </source>
</evidence>
<keyword evidence="8" id="KW-1185">Reference proteome</keyword>
<name>A0AAV4C4U2_9GAST</name>
<dbReference type="GO" id="GO:0004930">
    <property type="term" value="F:G protein-coupled receptor activity"/>
    <property type="evidence" value="ECO:0007669"/>
    <property type="project" value="InterPro"/>
</dbReference>
<dbReference type="InterPro" id="IPR052954">
    <property type="entry name" value="GPCR-Ligand_Int"/>
</dbReference>
<dbReference type="PRINTS" id="PR00237">
    <property type="entry name" value="GPCRRHODOPSN"/>
</dbReference>
<dbReference type="GO" id="GO:0016020">
    <property type="term" value="C:membrane"/>
    <property type="evidence" value="ECO:0007669"/>
    <property type="project" value="UniProtKB-SubCell"/>
</dbReference>
<feature type="transmembrane region" description="Helical" evidence="5">
    <location>
        <begin position="72"/>
        <end position="94"/>
    </location>
</feature>
<keyword evidence="2 5" id="KW-0812">Transmembrane</keyword>
<protein>
    <submittedName>
        <fullName evidence="7">Chemosensory receptor c</fullName>
    </submittedName>
</protein>
<proteinExistence type="predicted"/>
<feature type="transmembrane region" description="Helical" evidence="5">
    <location>
        <begin position="28"/>
        <end position="52"/>
    </location>
</feature>
<evidence type="ECO:0000256" key="5">
    <source>
        <dbReference type="SAM" id="Phobius"/>
    </source>
</evidence>
<evidence type="ECO:0000259" key="6">
    <source>
        <dbReference type="PROSITE" id="PS50262"/>
    </source>
</evidence>
<dbReference type="EMBL" id="BLXT01005830">
    <property type="protein sequence ID" value="GFO26386.1"/>
    <property type="molecule type" value="Genomic_DNA"/>
</dbReference>
<keyword evidence="4 5" id="KW-0472">Membrane</keyword>
<evidence type="ECO:0000313" key="8">
    <source>
        <dbReference type="Proteomes" id="UP000735302"/>
    </source>
</evidence>
<dbReference type="PROSITE" id="PS50262">
    <property type="entry name" value="G_PROTEIN_RECEP_F1_2"/>
    <property type="match status" value="1"/>
</dbReference>
<dbReference type="SUPFAM" id="SSF81321">
    <property type="entry name" value="Family A G protein-coupled receptor-like"/>
    <property type="match status" value="1"/>
</dbReference>
<sequence length="343" mass="39167">MNTFNSSTTRYDPSSWPYFEEFTLAIKILRPCGPAIILFGFLANLTNIVVFLKAGVKDNVTALLLSLSVSDLTFLVLIAPSACTFVILIFAPQWSYPFYRGFLEEMLYWPAYTFYDFSSYISVWLGVTRCACVAMPLQFKSVFTKARTVRAILALFILAVCLRLPVMSMFRLAWRTDPHTNSSSVHLRRENSESIVRFNDVFNRTSMPWINFIIMVTCVVVIKIKLYQASLVRKSHTSTPASDSKQTTAEGLDEQGRSSKDLRVIQSVVLICCIFIASQLPFLVYSTVRLINPDFDVLRRLQNLFFIFTTLSRTCSYLNASVNIFVYYNYNSKYKAIFLSLLG</sequence>
<feature type="transmembrane region" description="Helical" evidence="5">
    <location>
        <begin position="209"/>
        <end position="226"/>
    </location>
</feature>
<feature type="transmembrane region" description="Helical" evidence="5">
    <location>
        <begin position="264"/>
        <end position="284"/>
    </location>
</feature>
<feature type="transmembrane region" description="Helical" evidence="5">
    <location>
        <begin position="151"/>
        <end position="174"/>
    </location>
</feature>
<feature type="transmembrane region" description="Helical" evidence="5">
    <location>
        <begin position="114"/>
        <end position="139"/>
    </location>
</feature>
<evidence type="ECO:0000256" key="4">
    <source>
        <dbReference type="ARBA" id="ARBA00023136"/>
    </source>
</evidence>
<dbReference type="Proteomes" id="UP000735302">
    <property type="component" value="Unassembled WGS sequence"/>
</dbReference>
<feature type="domain" description="G-protein coupled receptors family 1 profile" evidence="6">
    <location>
        <begin position="43"/>
        <end position="327"/>
    </location>
</feature>
<keyword evidence="3 5" id="KW-1133">Transmembrane helix</keyword>
<gene>
    <name evidence="7" type="ORF">PoB_005289100</name>
</gene>
<comment type="subcellular location">
    <subcellularLocation>
        <location evidence="1">Membrane</location>
    </subcellularLocation>
</comment>
<dbReference type="PANTHER" id="PTHR46641:SF2">
    <property type="entry name" value="FMRFAMIDE RECEPTOR"/>
    <property type="match status" value="1"/>
</dbReference>
<dbReference type="Gene3D" id="1.20.1070.10">
    <property type="entry name" value="Rhodopsin 7-helix transmembrane proteins"/>
    <property type="match status" value="1"/>
</dbReference>
<keyword evidence="7" id="KW-0675">Receptor</keyword>
<evidence type="ECO:0000256" key="1">
    <source>
        <dbReference type="ARBA" id="ARBA00004370"/>
    </source>
</evidence>
<dbReference type="PANTHER" id="PTHR46641">
    <property type="entry name" value="FMRFAMIDE RECEPTOR-RELATED"/>
    <property type="match status" value="1"/>
</dbReference>
<feature type="transmembrane region" description="Helical" evidence="5">
    <location>
        <begin position="304"/>
        <end position="328"/>
    </location>
</feature>
<evidence type="ECO:0000313" key="7">
    <source>
        <dbReference type="EMBL" id="GFO26386.1"/>
    </source>
</evidence>
<organism evidence="7 8">
    <name type="scientific">Plakobranchus ocellatus</name>
    <dbReference type="NCBI Taxonomy" id="259542"/>
    <lineage>
        <taxon>Eukaryota</taxon>
        <taxon>Metazoa</taxon>
        <taxon>Spiralia</taxon>
        <taxon>Lophotrochozoa</taxon>
        <taxon>Mollusca</taxon>
        <taxon>Gastropoda</taxon>
        <taxon>Heterobranchia</taxon>
        <taxon>Euthyneura</taxon>
        <taxon>Panpulmonata</taxon>
        <taxon>Sacoglossa</taxon>
        <taxon>Placobranchoidea</taxon>
        <taxon>Plakobranchidae</taxon>
        <taxon>Plakobranchus</taxon>
    </lineage>
</organism>
<reference evidence="7 8" key="1">
    <citation type="journal article" date="2021" name="Elife">
        <title>Chloroplast acquisition without the gene transfer in kleptoplastic sea slugs, Plakobranchus ocellatus.</title>
        <authorList>
            <person name="Maeda T."/>
            <person name="Takahashi S."/>
            <person name="Yoshida T."/>
            <person name="Shimamura S."/>
            <person name="Takaki Y."/>
            <person name="Nagai Y."/>
            <person name="Toyoda A."/>
            <person name="Suzuki Y."/>
            <person name="Arimoto A."/>
            <person name="Ishii H."/>
            <person name="Satoh N."/>
            <person name="Nishiyama T."/>
            <person name="Hasebe M."/>
            <person name="Maruyama T."/>
            <person name="Minagawa J."/>
            <person name="Obokata J."/>
            <person name="Shigenobu S."/>
        </authorList>
    </citation>
    <scope>NUCLEOTIDE SEQUENCE [LARGE SCALE GENOMIC DNA]</scope>
</reference>
<evidence type="ECO:0000256" key="2">
    <source>
        <dbReference type="ARBA" id="ARBA00022692"/>
    </source>
</evidence>
<dbReference type="InterPro" id="IPR000276">
    <property type="entry name" value="GPCR_Rhodpsn"/>
</dbReference>
<dbReference type="InterPro" id="IPR017452">
    <property type="entry name" value="GPCR_Rhodpsn_7TM"/>
</dbReference>